<dbReference type="Pfam" id="PF00443">
    <property type="entry name" value="UCH"/>
    <property type="match status" value="1"/>
</dbReference>
<dbReference type="GO" id="GO:0005634">
    <property type="term" value="C:nucleus"/>
    <property type="evidence" value="ECO:0007669"/>
    <property type="project" value="UniProtKB-SubCell"/>
</dbReference>
<evidence type="ECO:0000256" key="8">
    <source>
        <dbReference type="ARBA" id="ARBA00022807"/>
    </source>
</evidence>
<dbReference type="InterPro" id="IPR018200">
    <property type="entry name" value="USP_CS"/>
</dbReference>
<feature type="region of interest" description="Disordered" evidence="10">
    <location>
        <begin position="1"/>
        <end position="24"/>
    </location>
</feature>
<keyword evidence="5" id="KW-0645">Protease</keyword>
<keyword evidence="13" id="KW-1185">Reference proteome</keyword>
<evidence type="ECO:0000256" key="1">
    <source>
        <dbReference type="ARBA" id="ARBA00000707"/>
    </source>
</evidence>
<dbReference type="EMBL" id="BLLK01000045">
    <property type="protein sequence ID" value="GFH52133.1"/>
    <property type="molecule type" value="Genomic_DNA"/>
</dbReference>
<evidence type="ECO:0000256" key="5">
    <source>
        <dbReference type="ARBA" id="ARBA00022670"/>
    </source>
</evidence>
<dbReference type="GO" id="GO:0005829">
    <property type="term" value="C:cytosol"/>
    <property type="evidence" value="ECO:0007669"/>
    <property type="project" value="TreeGrafter"/>
</dbReference>
<dbReference type="SUPFAM" id="SSF54001">
    <property type="entry name" value="Cysteine proteinases"/>
    <property type="match status" value="1"/>
</dbReference>
<evidence type="ECO:0000313" key="13">
    <source>
        <dbReference type="Proteomes" id="UP001054902"/>
    </source>
</evidence>
<feature type="region of interest" description="Disordered" evidence="10">
    <location>
        <begin position="1417"/>
        <end position="1438"/>
    </location>
</feature>
<feature type="domain" description="USP" evidence="11">
    <location>
        <begin position="295"/>
        <end position="607"/>
    </location>
</feature>
<dbReference type="InterPro" id="IPR001394">
    <property type="entry name" value="Peptidase_C19_UCH"/>
</dbReference>
<comment type="similarity">
    <text evidence="3">Belongs to the peptidase C19 family.</text>
</comment>
<dbReference type="InterPro" id="IPR028889">
    <property type="entry name" value="USP"/>
</dbReference>
<dbReference type="GO" id="GO:0006508">
    <property type="term" value="P:proteolysis"/>
    <property type="evidence" value="ECO:0007669"/>
    <property type="project" value="UniProtKB-KW"/>
</dbReference>
<dbReference type="PROSITE" id="PS00972">
    <property type="entry name" value="USP_1"/>
    <property type="match status" value="1"/>
</dbReference>
<feature type="compositionally biased region" description="Polar residues" evidence="10">
    <location>
        <begin position="1"/>
        <end position="12"/>
    </location>
</feature>
<dbReference type="Proteomes" id="UP001054902">
    <property type="component" value="Unassembled WGS sequence"/>
</dbReference>
<feature type="region of interest" description="Disordered" evidence="10">
    <location>
        <begin position="1696"/>
        <end position="1769"/>
    </location>
</feature>
<evidence type="ECO:0000256" key="9">
    <source>
        <dbReference type="ARBA" id="ARBA00023242"/>
    </source>
</evidence>
<keyword evidence="9" id="KW-0539">Nucleus</keyword>
<evidence type="ECO:0000256" key="10">
    <source>
        <dbReference type="SAM" id="MobiDB-lite"/>
    </source>
</evidence>
<evidence type="ECO:0000256" key="7">
    <source>
        <dbReference type="ARBA" id="ARBA00022801"/>
    </source>
</evidence>
<gene>
    <name evidence="12" type="ORF">CTEN210_08609</name>
</gene>
<dbReference type="GO" id="GO:0004843">
    <property type="term" value="F:cysteine-type deubiquitinase activity"/>
    <property type="evidence" value="ECO:0007669"/>
    <property type="project" value="UniProtKB-EC"/>
</dbReference>
<accession>A0AAD3CU19</accession>
<name>A0AAD3CU19_9STRA</name>
<comment type="subcellular location">
    <subcellularLocation>
        <location evidence="2">Nucleus</location>
    </subcellularLocation>
</comment>
<dbReference type="PANTHER" id="PTHR24006">
    <property type="entry name" value="UBIQUITIN CARBOXYL-TERMINAL HYDROLASE"/>
    <property type="match status" value="1"/>
</dbReference>
<dbReference type="InterPro" id="IPR038765">
    <property type="entry name" value="Papain-like_cys_pep_sf"/>
</dbReference>
<feature type="region of interest" description="Disordered" evidence="10">
    <location>
        <begin position="105"/>
        <end position="127"/>
    </location>
</feature>
<reference evidence="12 13" key="1">
    <citation type="journal article" date="2021" name="Sci. Rep.">
        <title>The genome of the diatom Chaetoceros tenuissimus carries an ancient integrated fragment of an extant virus.</title>
        <authorList>
            <person name="Hongo Y."/>
            <person name="Kimura K."/>
            <person name="Takaki Y."/>
            <person name="Yoshida Y."/>
            <person name="Baba S."/>
            <person name="Kobayashi G."/>
            <person name="Nagasaki K."/>
            <person name="Hano T."/>
            <person name="Tomaru Y."/>
        </authorList>
    </citation>
    <scope>NUCLEOTIDE SEQUENCE [LARGE SCALE GENOMIC DNA]</scope>
    <source>
        <strain evidence="12 13">NIES-3715</strain>
    </source>
</reference>
<evidence type="ECO:0000256" key="6">
    <source>
        <dbReference type="ARBA" id="ARBA00022786"/>
    </source>
</evidence>
<dbReference type="PROSITE" id="PS00973">
    <property type="entry name" value="USP_2"/>
    <property type="match status" value="1"/>
</dbReference>
<dbReference type="Gene3D" id="3.90.70.10">
    <property type="entry name" value="Cysteine proteinases"/>
    <property type="match status" value="1"/>
</dbReference>
<comment type="caution">
    <text evidence="12">The sequence shown here is derived from an EMBL/GenBank/DDBJ whole genome shotgun (WGS) entry which is preliminary data.</text>
</comment>
<dbReference type="EC" id="3.4.19.12" evidence="4"/>
<dbReference type="GO" id="GO:0016579">
    <property type="term" value="P:protein deubiquitination"/>
    <property type="evidence" value="ECO:0007669"/>
    <property type="project" value="InterPro"/>
</dbReference>
<sequence>MNLAGQRQSNDVTPKPSKRKNNKKNIEINARKSAEDFLARANYELKVDSYRGIFDNDHSSPFEVCSNVLMEEIQSSSGTLIRCPCANGWMIEELYKRESTLLRSTKKKKKRRSSIHKKTTQALKENDGSKEVEIVNIEAAKDAGSSGNDNNENNSTNGEKIDAFHNIYNDLSRRNPDKNFACSCDFNPFCLASMGGVVDHVLNMKITNSFENDKESVEYEYTSLPESSSSSFDDQLRGVVHVDTDSVTQHLLLLGIAKKKTKKYIDFIRKTNLERVYEGNRQTDEGGKLALCKPVGIRNLGATCYLNSQLQCLAANLPFLEGLFSWQSETNNSSVMSNVISRLQEVLVTMTHGAKSVVCTDEFSKSMQLENDEMQDPNEFARLLFDRMHDSFQQTPLQQLLSTIFKGTLSYRTQCQRCNNVTTRDEDIMDLNIPIKTDSNNSREITLEDLLEQYFQPESLTGDNKYRCEVCQDACDAKRSHFLSELPLVLNLQLARYIFDMKNFRKQKILSKILLPKSLELDVKGTCNVKYILCAIQNHKGGSAHTGHYIAEVMDWSTGSWYEFDDDKVSFLEYGPKSTYDPIEARESKVKLKGGTPDAYNLFYVQESCLREGIEKTLCTGLKETGIVSEKMQERNDVFKKRKEEQLMKKEIDTRLKIRKRSIMESFFSDKAMNGEKTIWVEGSTLRRFLSCDDGMEDIIGNANGPILKHNMFICKHGKGIHPDVSNGGKLLTELQFQSYCHILHSEKLEINKNSTDPHLGTGYENIYDIKISTNSNLYCSECDKDHRNEIESKVDRFRLFIDLYDQLGNYAFSHFNNDQIFAISRSSASALRKFALKVLKTSLQVNGCNKDEIPFIPIKGIHSLSPELLSPVNISYEQQGKTEEIDEKVNSKIICDHGHCEKINNKRTIRFVSSKTWCCISSLLPEAVSIPVSKDENGNLLSCQDCNHQKQEIENALDRISIWAEHGTSILNKISSMSYKSNTSEEYVFVHSHDIEAWGKAVKHFKKKRKKRQSSKETLKLEVLEIFCRPGTETTSICPFQLTCKVHKKPIASIKAFADILPSTGTEIDPKTLLDLPLTQLPRDVHKEYCTSMTRLEDIIFRATEIELERFRVFQQSHPRATSKYDSADFTKSAPQNLHLVHNVCNEASCISEYRLYFEREMQCAEDLTSNEERDDKEDVVGNTSVHDTESMRIMVYEFDGSSDDDSSKRSLLKQFDNELEGSSTITSPFRRSTRSRTGVNGRLFEISCGRDINLAQLRLLIAEKSNNKCLTTQDLDIFQYKSETQEIVTFHLSDDMNDREIPDILNNCETLSISNQEKLYVRLLAKSNIVDIDDEDTDEAEYIAHLLQIATACDSPVSSSVLTNAKKSKSRRRQERGFQGTFLQSAFHPLVNDSDSCVDSDEVIIVDPEVEEVQKSSQTDVKEGIQSKSRVVPQKDDLSSLPNIPLCEDGDVSNDTRGPGCGGNQKEVNLKCFYIQIFSYVYESSRASFDFKGKKPPIPSDPIPSEHTLADIQIIVSNACEGEDCKVVAAALTCEPKIWHLFRNFGLDQRFWGNQGLNYESELYLSRHEMDVILYGIKHNWPSAECHKLMPYRHESSVRHMMKSLKKEGITTNEKYEAYMLYVDEYLKVLDNALSLPTDSVKEDCNRAKKAKHESSKNHESIIVDVGVATNEPIESEISSEVILVENGAPITLKNEDMSANGTKRKEPYTSNSKTKRAKTQSLNGYTKKTLEKEEGSQTKSKKNKVPEEAMGNGSKRVVTHTDSTFN</sequence>
<proteinExistence type="inferred from homology"/>
<keyword evidence="6" id="KW-0833">Ubl conjugation pathway</keyword>
<evidence type="ECO:0000259" key="11">
    <source>
        <dbReference type="PROSITE" id="PS50235"/>
    </source>
</evidence>
<evidence type="ECO:0000256" key="2">
    <source>
        <dbReference type="ARBA" id="ARBA00004123"/>
    </source>
</evidence>
<dbReference type="PROSITE" id="PS50235">
    <property type="entry name" value="USP_3"/>
    <property type="match status" value="1"/>
</dbReference>
<dbReference type="InterPro" id="IPR050164">
    <property type="entry name" value="Peptidase_C19"/>
</dbReference>
<keyword evidence="7" id="KW-0378">Hydrolase</keyword>
<evidence type="ECO:0000256" key="4">
    <source>
        <dbReference type="ARBA" id="ARBA00012759"/>
    </source>
</evidence>
<keyword evidence="8" id="KW-0788">Thiol protease</keyword>
<evidence type="ECO:0000256" key="3">
    <source>
        <dbReference type="ARBA" id="ARBA00009085"/>
    </source>
</evidence>
<organism evidence="12 13">
    <name type="scientific">Chaetoceros tenuissimus</name>
    <dbReference type="NCBI Taxonomy" id="426638"/>
    <lineage>
        <taxon>Eukaryota</taxon>
        <taxon>Sar</taxon>
        <taxon>Stramenopiles</taxon>
        <taxon>Ochrophyta</taxon>
        <taxon>Bacillariophyta</taxon>
        <taxon>Coscinodiscophyceae</taxon>
        <taxon>Chaetocerotophycidae</taxon>
        <taxon>Chaetocerotales</taxon>
        <taxon>Chaetocerotaceae</taxon>
        <taxon>Chaetoceros</taxon>
    </lineage>
</organism>
<dbReference type="PANTHER" id="PTHR24006:SF722">
    <property type="entry name" value="UBIQUITIN CARBOXYL-TERMINAL HYDROLASE 48"/>
    <property type="match status" value="1"/>
</dbReference>
<comment type="catalytic activity">
    <reaction evidence="1">
        <text>Thiol-dependent hydrolysis of ester, thioester, amide, peptide and isopeptide bonds formed by the C-terminal Gly of ubiquitin (a 76-residue protein attached to proteins as an intracellular targeting signal).</text>
        <dbReference type="EC" id="3.4.19.12"/>
    </reaction>
</comment>
<protein>
    <recommendedName>
        <fullName evidence="4">ubiquitinyl hydrolase 1</fullName>
        <ecNumber evidence="4">3.4.19.12</ecNumber>
    </recommendedName>
</protein>
<evidence type="ECO:0000313" key="12">
    <source>
        <dbReference type="EMBL" id="GFH52133.1"/>
    </source>
</evidence>
<feature type="compositionally biased region" description="Basic residues" evidence="10">
    <location>
        <begin position="105"/>
        <end position="119"/>
    </location>
</feature>